<dbReference type="EMBL" id="VIRV01000001">
    <property type="protein sequence ID" value="MBY0757953.1"/>
    <property type="molecule type" value="Genomic_DNA"/>
</dbReference>
<keyword evidence="6" id="KW-1185">Reference proteome</keyword>
<dbReference type="SUPFAM" id="SSF46785">
    <property type="entry name" value="Winged helix' DNA-binding domain"/>
    <property type="match status" value="1"/>
</dbReference>
<proteinExistence type="predicted"/>
<dbReference type="Proteomes" id="UP000779049">
    <property type="component" value="Unassembled WGS sequence"/>
</dbReference>
<dbReference type="SUPFAM" id="SSF51206">
    <property type="entry name" value="cAMP-binding domain-like"/>
    <property type="match status" value="1"/>
</dbReference>
<dbReference type="InterPro" id="IPR012318">
    <property type="entry name" value="HTH_CRP"/>
</dbReference>
<evidence type="ECO:0000313" key="6">
    <source>
        <dbReference type="Proteomes" id="UP000779049"/>
    </source>
</evidence>
<protein>
    <submittedName>
        <fullName evidence="5">Crp/Fnr family transcriptional regulator</fullName>
    </submittedName>
</protein>
<dbReference type="InterPro" id="IPR014710">
    <property type="entry name" value="RmlC-like_jellyroll"/>
</dbReference>
<keyword evidence="2" id="KW-0238">DNA-binding</keyword>
<evidence type="ECO:0000256" key="1">
    <source>
        <dbReference type="ARBA" id="ARBA00023015"/>
    </source>
</evidence>
<keyword evidence="3" id="KW-0804">Transcription</keyword>
<dbReference type="InterPro" id="IPR036390">
    <property type="entry name" value="WH_DNA-bd_sf"/>
</dbReference>
<dbReference type="CDD" id="cd00038">
    <property type="entry name" value="CAP_ED"/>
    <property type="match status" value="1"/>
</dbReference>
<dbReference type="InterPro" id="IPR018490">
    <property type="entry name" value="cNMP-bd_dom_sf"/>
</dbReference>
<evidence type="ECO:0000313" key="5">
    <source>
        <dbReference type="EMBL" id="MBY0757953.1"/>
    </source>
</evidence>
<dbReference type="Gene3D" id="1.10.10.10">
    <property type="entry name" value="Winged helix-like DNA-binding domain superfamily/Winged helix DNA-binding domain"/>
    <property type="match status" value="1"/>
</dbReference>
<dbReference type="PANTHER" id="PTHR24567">
    <property type="entry name" value="CRP FAMILY TRANSCRIPTIONAL REGULATORY PROTEIN"/>
    <property type="match status" value="1"/>
</dbReference>
<dbReference type="Pfam" id="PF13545">
    <property type="entry name" value="HTH_Crp_2"/>
    <property type="match status" value="1"/>
</dbReference>
<dbReference type="Gene3D" id="2.60.120.10">
    <property type="entry name" value="Jelly Rolls"/>
    <property type="match status" value="1"/>
</dbReference>
<accession>A0ABS7L4U0</accession>
<sequence length="228" mass="26622">MTQKEETMLEDYLPFFEELSETDKEQIRSHTRLMHAEKGEMIHKGNEDCLGFLIVKKGQFRSYIISEEGKEITVYRLFERDMCLFAASCIFRNIDFDIWMEAKEESDYWVIDPGVYGKLMETSLPVMKYTNDLMASRFSDVMWTMEQILSKSMDKRLAAFLMEEAENEGAEEITLTHEMAARELGTAREVISRMMKYFQQEGFVAASRGKVRILDKNALYELAEGSLR</sequence>
<dbReference type="Pfam" id="PF00027">
    <property type="entry name" value="cNMP_binding"/>
    <property type="match status" value="1"/>
</dbReference>
<feature type="domain" description="HTH crp-type" evidence="4">
    <location>
        <begin position="151"/>
        <end position="217"/>
    </location>
</feature>
<gene>
    <name evidence="5" type="ORF">FLB61_02365</name>
</gene>
<keyword evidence="1" id="KW-0805">Transcription regulation</keyword>
<dbReference type="PANTHER" id="PTHR24567:SF74">
    <property type="entry name" value="HTH-TYPE TRANSCRIPTIONAL REGULATOR ARCR"/>
    <property type="match status" value="1"/>
</dbReference>
<dbReference type="InterPro" id="IPR000595">
    <property type="entry name" value="cNMP-bd_dom"/>
</dbReference>
<evidence type="ECO:0000256" key="3">
    <source>
        <dbReference type="ARBA" id="ARBA00023163"/>
    </source>
</evidence>
<dbReference type="CDD" id="cd00092">
    <property type="entry name" value="HTH_CRP"/>
    <property type="match status" value="1"/>
</dbReference>
<dbReference type="InterPro" id="IPR050397">
    <property type="entry name" value="Env_Response_Regulators"/>
</dbReference>
<organism evidence="5 6">
    <name type="scientific">Sellimonas caecigallum</name>
    <dbReference type="NCBI Taxonomy" id="2592333"/>
    <lineage>
        <taxon>Bacteria</taxon>
        <taxon>Bacillati</taxon>
        <taxon>Bacillota</taxon>
        <taxon>Clostridia</taxon>
        <taxon>Lachnospirales</taxon>
        <taxon>Lachnospiraceae</taxon>
        <taxon>Sellimonas</taxon>
    </lineage>
</organism>
<name>A0ABS7L4U0_9FIRM</name>
<dbReference type="SMART" id="SM00419">
    <property type="entry name" value="HTH_CRP"/>
    <property type="match status" value="1"/>
</dbReference>
<evidence type="ECO:0000259" key="4">
    <source>
        <dbReference type="PROSITE" id="PS51063"/>
    </source>
</evidence>
<dbReference type="InterPro" id="IPR036388">
    <property type="entry name" value="WH-like_DNA-bd_sf"/>
</dbReference>
<comment type="caution">
    <text evidence="5">The sequence shown here is derived from an EMBL/GenBank/DDBJ whole genome shotgun (WGS) entry which is preliminary data.</text>
</comment>
<reference evidence="5 6" key="1">
    <citation type="journal article" date="2020" name="New Microbes New Infect">
        <title>Sellimonas caecigallum sp. nov., description and genome sequence of a new member of the Sellimonas genus isolated from the cecum of feral chicken.</title>
        <authorList>
            <person name="Wongkuna S."/>
            <person name="Ghimire S."/>
            <person name="Antony L."/>
            <person name="Chankhamhaengdecha S."/>
            <person name="Janvilisri T."/>
            <person name="Scaria J."/>
        </authorList>
    </citation>
    <scope>NUCLEOTIDE SEQUENCE [LARGE SCALE GENOMIC DNA]</scope>
    <source>
        <strain evidence="5 6">SW451</strain>
    </source>
</reference>
<dbReference type="PROSITE" id="PS51063">
    <property type="entry name" value="HTH_CRP_2"/>
    <property type="match status" value="1"/>
</dbReference>
<evidence type="ECO:0000256" key="2">
    <source>
        <dbReference type="ARBA" id="ARBA00023125"/>
    </source>
</evidence>
<dbReference type="RefSeq" id="WP_087200950.1">
    <property type="nucleotide sequence ID" value="NZ_CP173660.1"/>
</dbReference>